<proteinExistence type="predicted"/>
<organism evidence="2 3">
    <name type="scientific">Paenibacillus thiaminolyticus</name>
    <name type="common">Bacillus thiaminolyticus</name>
    <dbReference type="NCBI Taxonomy" id="49283"/>
    <lineage>
        <taxon>Bacteria</taxon>
        <taxon>Bacillati</taxon>
        <taxon>Bacillota</taxon>
        <taxon>Bacilli</taxon>
        <taxon>Bacillales</taxon>
        <taxon>Paenibacillaceae</taxon>
        <taxon>Paenibacillus</taxon>
    </lineage>
</organism>
<protein>
    <submittedName>
        <fullName evidence="2">Uncharacterized protein</fullName>
    </submittedName>
</protein>
<reference evidence="2 3" key="1">
    <citation type="submission" date="2019-07" db="EMBL/GenBank/DDBJ databases">
        <title>Paenibacillus thiaminolyticus NRRL B-4156.</title>
        <authorList>
            <person name="Hehnly C."/>
            <person name="Zhang L."/>
        </authorList>
    </citation>
    <scope>NUCLEOTIDE SEQUENCE [LARGE SCALE GENOMIC DNA]</scope>
    <source>
        <strain evidence="2 3">NRRL B-4156</strain>
    </source>
</reference>
<dbReference type="GeneID" id="76995006"/>
<dbReference type="AlphaFoldDB" id="A0AAP9IZU5"/>
<dbReference type="RefSeq" id="WP_087440918.1">
    <property type="nucleotide sequence ID" value="NZ_CABMNB010000012.1"/>
</dbReference>
<evidence type="ECO:0000313" key="3">
    <source>
        <dbReference type="Proteomes" id="UP000315377"/>
    </source>
</evidence>
<gene>
    <name evidence="2" type="ORF">FLT43_03300</name>
</gene>
<name>A0AAP9IZU5_PANTH</name>
<evidence type="ECO:0000313" key="2">
    <source>
        <dbReference type="EMBL" id="QDM42637.1"/>
    </source>
</evidence>
<evidence type="ECO:0000256" key="1">
    <source>
        <dbReference type="SAM" id="MobiDB-lite"/>
    </source>
</evidence>
<accession>A0AAP9IZU5</accession>
<feature type="region of interest" description="Disordered" evidence="1">
    <location>
        <begin position="1"/>
        <end position="32"/>
    </location>
</feature>
<sequence>MKRSMLTSNGNGRKAAGERHHGYITTRMTNEASRQRNVIKFSSKTRAEIKMESETAWEKALCRFFFVYKQGKKCTANKAEG</sequence>
<dbReference type="EMBL" id="CP041405">
    <property type="protein sequence ID" value="QDM42637.1"/>
    <property type="molecule type" value="Genomic_DNA"/>
</dbReference>
<feature type="compositionally biased region" description="Polar residues" evidence="1">
    <location>
        <begin position="1"/>
        <end position="11"/>
    </location>
</feature>
<dbReference type="Proteomes" id="UP000315377">
    <property type="component" value="Chromosome"/>
</dbReference>